<dbReference type="RefSeq" id="WP_259001837.1">
    <property type="nucleotide sequence ID" value="NZ_CACRSZ010000083.1"/>
</dbReference>
<evidence type="ECO:0000256" key="3">
    <source>
        <dbReference type="ARBA" id="ARBA00022692"/>
    </source>
</evidence>
<keyword evidence="2" id="KW-1003">Cell membrane</keyword>
<reference evidence="7" key="1">
    <citation type="submission" date="2019-11" db="EMBL/GenBank/DDBJ databases">
        <authorList>
            <person name="Feng L."/>
        </authorList>
    </citation>
    <scope>NUCLEOTIDE SEQUENCE</scope>
    <source>
        <strain evidence="7">BfaecisLFYP10</strain>
    </source>
</reference>
<gene>
    <name evidence="7" type="ORF">BFLFYP10_03715</name>
</gene>
<dbReference type="PANTHER" id="PTHR30250:SF26">
    <property type="entry name" value="PSMA PROTEIN"/>
    <property type="match status" value="1"/>
</dbReference>
<evidence type="ECO:0000256" key="1">
    <source>
        <dbReference type="ARBA" id="ARBA00004651"/>
    </source>
</evidence>
<evidence type="ECO:0000256" key="2">
    <source>
        <dbReference type="ARBA" id="ARBA00022475"/>
    </source>
</evidence>
<protein>
    <recommendedName>
        <fullName evidence="8">Lipopolysaccharide biosynthesis protein</fullName>
    </recommendedName>
</protein>
<dbReference type="EMBL" id="CACRSZ010000083">
    <property type="protein sequence ID" value="VYT47782.1"/>
    <property type="molecule type" value="Genomic_DNA"/>
</dbReference>
<evidence type="ECO:0000256" key="4">
    <source>
        <dbReference type="ARBA" id="ARBA00022989"/>
    </source>
</evidence>
<name>A0A6N2X147_9BACE</name>
<feature type="transmembrane region" description="Helical" evidence="6">
    <location>
        <begin position="473"/>
        <end position="496"/>
    </location>
</feature>
<evidence type="ECO:0000313" key="7">
    <source>
        <dbReference type="EMBL" id="VYT47782.1"/>
    </source>
</evidence>
<evidence type="ECO:0000256" key="6">
    <source>
        <dbReference type="SAM" id="Phobius"/>
    </source>
</evidence>
<dbReference type="GO" id="GO:0005886">
    <property type="term" value="C:plasma membrane"/>
    <property type="evidence" value="ECO:0007669"/>
    <property type="project" value="UniProtKB-SubCell"/>
</dbReference>
<feature type="transmembrane region" description="Helical" evidence="6">
    <location>
        <begin position="51"/>
        <end position="73"/>
    </location>
</feature>
<feature type="transmembrane region" description="Helical" evidence="6">
    <location>
        <begin position="387"/>
        <end position="406"/>
    </location>
</feature>
<accession>A0A6N2X147</accession>
<feature type="transmembrane region" description="Helical" evidence="6">
    <location>
        <begin position="137"/>
        <end position="155"/>
    </location>
</feature>
<dbReference type="PANTHER" id="PTHR30250">
    <property type="entry name" value="PST FAMILY PREDICTED COLANIC ACID TRANSPORTER"/>
    <property type="match status" value="1"/>
</dbReference>
<feature type="transmembrane region" description="Helical" evidence="6">
    <location>
        <begin position="443"/>
        <end position="467"/>
    </location>
</feature>
<organism evidence="7">
    <name type="scientific">Bacteroides faecis</name>
    <dbReference type="NCBI Taxonomy" id="674529"/>
    <lineage>
        <taxon>Bacteria</taxon>
        <taxon>Pseudomonadati</taxon>
        <taxon>Bacteroidota</taxon>
        <taxon>Bacteroidia</taxon>
        <taxon>Bacteroidales</taxon>
        <taxon>Bacteroidaceae</taxon>
        <taxon>Bacteroides</taxon>
    </lineage>
</organism>
<dbReference type="InterPro" id="IPR050833">
    <property type="entry name" value="Poly_Biosynth_Transport"/>
</dbReference>
<proteinExistence type="predicted"/>
<keyword evidence="4 6" id="KW-1133">Transmembrane helix</keyword>
<feature type="transmembrane region" description="Helical" evidence="6">
    <location>
        <begin position="21"/>
        <end position="39"/>
    </location>
</feature>
<feature type="transmembrane region" description="Helical" evidence="6">
    <location>
        <begin position="321"/>
        <end position="345"/>
    </location>
</feature>
<comment type="subcellular location">
    <subcellularLocation>
        <location evidence="1">Cell membrane</location>
        <topology evidence="1">Multi-pass membrane protein</topology>
    </subcellularLocation>
</comment>
<dbReference type="AlphaFoldDB" id="A0A6N2X147"/>
<keyword evidence="5 6" id="KW-0472">Membrane</keyword>
<dbReference type="InterPro" id="IPR002797">
    <property type="entry name" value="Polysacc_synth"/>
</dbReference>
<feature type="transmembrane region" description="Helical" evidence="6">
    <location>
        <begin position="167"/>
        <end position="190"/>
    </location>
</feature>
<evidence type="ECO:0008006" key="8">
    <source>
        <dbReference type="Google" id="ProtNLM"/>
    </source>
</evidence>
<sequence length="524" mass="59805">MCAKTTMSVSSQNTHKIAKNTFMLYIRMLLTMLVALYTSRVVLEVLGVEDFGIYNVVGGIVTMFSFLNGTMAASTQRFLSYAIGKKDLQLLKNTFSLTVSIHCGVAILVLLLAETMGIWFLNTYMNIPQERMDAARWVYQFSIFSFVVSVIQVPYNAIIIAREQMNIYAYMSIVEVCLKLLVVFMLMWIGYDKLKLYAILIFSVTVVIALFYRIYCKCKFSECKYHFVFDKNMFYSLTSYAGWNLSANIALIARTQGVNILLNIFYGPTLNAARGIAVQVNTAIISFVTNFQMAVNPQIVKSYAQEYLDEMRKIIIKSSKFSFLLLFFGALPFIFETEFILNIWLKNIPTYGIVFCRLILICTLCDILSGTLGYGALATGKIRNYQMVMSLLFLMNLPVVFLFFKLGSAPQVIFYIEFFIYIIALFTRLILLKRMIDFPVFKYLTEVVGRSLLVAALSSIIPLVIFVTLNAGFIRFILVTIFSLGGNVIISYWIGLNGDERIWIKKQIINHICKLGIKDKRNEK</sequence>
<dbReference type="Pfam" id="PF01943">
    <property type="entry name" value="Polysacc_synt"/>
    <property type="match status" value="1"/>
</dbReference>
<evidence type="ECO:0000256" key="5">
    <source>
        <dbReference type="ARBA" id="ARBA00023136"/>
    </source>
</evidence>
<keyword evidence="3 6" id="KW-0812">Transmembrane</keyword>
<feature type="transmembrane region" description="Helical" evidence="6">
    <location>
        <begin position="351"/>
        <end position="375"/>
    </location>
</feature>
<feature type="transmembrane region" description="Helical" evidence="6">
    <location>
        <begin position="196"/>
        <end position="215"/>
    </location>
</feature>
<feature type="transmembrane region" description="Helical" evidence="6">
    <location>
        <begin position="94"/>
        <end position="121"/>
    </location>
</feature>
<feature type="transmembrane region" description="Helical" evidence="6">
    <location>
        <begin position="412"/>
        <end position="431"/>
    </location>
</feature>